<dbReference type="InterPro" id="IPR043128">
    <property type="entry name" value="Rev_trsase/Diguanyl_cyclase"/>
</dbReference>
<feature type="compositionally biased region" description="Basic and acidic residues" evidence="2">
    <location>
        <begin position="548"/>
        <end position="561"/>
    </location>
</feature>
<dbReference type="Proteomes" id="UP001303046">
    <property type="component" value="Unassembled WGS sequence"/>
</dbReference>
<dbReference type="PROSITE" id="PS50994">
    <property type="entry name" value="INTEGRASE"/>
    <property type="match status" value="1"/>
</dbReference>
<dbReference type="Pfam" id="PF17919">
    <property type="entry name" value="RT_RNaseH_2"/>
    <property type="match status" value="1"/>
</dbReference>
<organism evidence="5 6">
    <name type="scientific">Necator americanus</name>
    <name type="common">Human hookworm</name>
    <dbReference type="NCBI Taxonomy" id="51031"/>
    <lineage>
        <taxon>Eukaryota</taxon>
        <taxon>Metazoa</taxon>
        <taxon>Ecdysozoa</taxon>
        <taxon>Nematoda</taxon>
        <taxon>Chromadorea</taxon>
        <taxon>Rhabditida</taxon>
        <taxon>Rhabditina</taxon>
        <taxon>Rhabditomorpha</taxon>
        <taxon>Strongyloidea</taxon>
        <taxon>Ancylostomatidae</taxon>
        <taxon>Bunostominae</taxon>
        <taxon>Necator</taxon>
    </lineage>
</organism>
<proteinExistence type="predicted"/>
<dbReference type="InterPro" id="IPR041577">
    <property type="entry name" value="RT_RNaseH_2"/>
</dbReference>
<dbReference type="Pfam" id="PF00665">
    <property type="entry name" value="rve"/>
    <property type="match status" value="1"/>
</dbReference>
<dbReference type="Gene3D" id="3.30.420.10">
    <property type="entry name" value="Ribonuclease H-like superfamily/Ribonuclease H"/>
    <property type="match status" value="1"/>
</dbReference>
<comment type="caution">
    <text evidence="5">The sequence shown here is derived from an EMBL/GenBank/DDBJ whole genome shotgun (WGS) entry which is preliminary data.</text>
</comment>
<gene>
    <name evidence="5" type="primary">Necator_chrX.g23859</name>
    <name evidence="5" type="ORF">RB195_023694</name>
</gene>
<dbReference type="Pfam" id="PF00078">
    <property type="entry name" value="RVT_1"/>
    <property type="match status" value="1"/>
</dbReference>
<reference evidence="5 6" key="1">
    <citation type="submission" date="2023-08" db="EMBL/GenBank/DDBJ databases">
        <title>A Necator americanus chromosomal reference genome.</title>
        <authorList>
            <person name="Ilik V."/>
            <person name="Petrzelkova K.J."/>
            <person name="Pardy F."/>
            <person name="Fuh T."/>
            <person name="Niatou-Singa F.S."/>
            <person name="Gouil Q."/>
            <person name="Baker L."/>
            <person name="Ritchie M.E."/>
            <person name="Jex A.R."/>
            <person name="Gazzola D."/>
            <person name="Li H."/>
            <person name="Toshio Fujiwara R."/>
            <person name="Zhan B."/>
            <person name="Aroian R.V."/>
            <person name="Pafco B."/>
            <person name="Schwarz E.M."/>
        </authorList>
    </citation>
    <scope>NUCLEOTIDE SEQUENCE [LARGE SCALE GENOMIC DNA]</scope>
    <source>
        <strain evidence="5 6">Aroian</strain>
        <tissue evidence="5">Whole animal</tissue>
    </source>
</reference>
<dbReference type="PANTHER" id="PTHR37984:SF5">
    <property type="entry name" value="PROTEIN NYNRIN-LIKE"/>
    <property type="match status" value="1"/>
</dbReference>
<dbReference type="PROSITE" id="PS50878">
    <property type="entry name" value="RT_POL"/>
    <property type="match status" value="1"/>
</dbReference>
<keyword evidence="1" id="KW-0511">Multifunctional enzyme</keyword>
<evidence type="ECO:0000313" key="5">
    <source>
        <dbReference type="EMBL" id="KAK6763080.1"/>
    </source>
</evidence>
<dbReference type="EMBL" id="JAVFWL010000006">
    <property type="protein sequence ID" value="KAK6763080.1"/>
    <property type="molecule type" value="Genomic_DNA"/>
</dbReference>
<dbReference type="SUPFAM" id="SSF53098">
    <property type="entry name" value="Ribonuclease H-like"/>
    <property type="match status" value="1"/>
</dbReference>
<dbReference type="InterPro" id="IPR036397">
    <property type="entry name" value="RNaseH_sf"/>
</dbReference>
<name>A0ABR1EL26_NECAM</name>
<dbReference type="InterPro" id="IPR043502">
    <property type="entry name" value="DNA/RNA_pol_sf"/>
</dbReference>
<dbReference type="Gene3D" id="3.30.70.270">
    <property type="match status" value="2"/>
</dbReference>
<dbReference type="InterPro" id="IPR050951">
    <property type="entry name" value="Retrovirus_Pol_polyprotein"/>
</dbReference>
<dbReference type="InterPro" id="IPR000477">
    <property type="entry name" value="RT_dom"/>
</dbReference>
<accession>A0ABR1EL26</accession>
<dbReference type="InterPro" id="IPR012337">
    <property type="entry name" value="RNaseH-like_sf"/>
</dbReference>
<evidence type="ECO:0008006" key="7">
    <source>
        <dbReference type="Google" id="ProtNLM"/>
    </source>
</evidence>
<dbReference type="SUPFAM" id="SSF56672">
    <property type="entry name" value="DNA/RNA polymerases"/>
    <property type="match status" value="1"/>
</dbReference>
<feature type="region of interest" description="Disordered" evidence="2">
    <location>
        <begin position="548"/>
        <end position="567"/>
    </location>
</feature>
<evidence type="ECO:0000256" key="2">
    <source>
        <dbReference type="SAM" id="MobiDB-lite"/>
    </source>
</evidence>
<feature type="domain" description="Reverse transcriptase" evidence="3">
    <location>
        <begin position="1"/>
        <end position="164"/>
    </location>
</feature>
<dbReference type="PANTHER" id="PTHR37984">
    <property type="entry name" value="PROTEIN CBG26694"/>
    <property type="match status" value="1"/>
</dbReference>
<feature type="domain" description="Integrase catalytic" evidence="4">
    <location>
        <begin position="385"/>
        <end position="538"/>
    </location>
</feature>
<evidence type="ECO:0000259" key="4">
    <source>
        <dbReference type="PROSITE" id="PS50994"/>
    </source>
</evidence>
<dbReference type="Gene3D" id="3.10.10.10">
    <property type="entry name" value="HIV Type 1 Reverse Transcriptase, subunit A, domain 1"/>
    <property type="match status" value="2"/>
</dbReference>
<sequence length="567" mass="63641">MPRISAEIDRLVSIQVLEPVDHSEWVAPSVVVQKKNGSIRLCADYSTGLNDLDLAEAYLQLEVDDVSKQLLTINTHRGLYRFNRLPFGVKSAPGIFQQCMDTLIAGLDGTAAYLDDILVTGRTISEHNARLEAVLKQIQDYGFRIRLDKCAFLQTKITYFGRCPLRRTSVNFALFFINFYENFVKDLRNLRAPLDTLTKKDVVYTWTPECQSSFDKIKAILSSDLLLTDFDPSLSIIVAADASNYGMGAILSHRFADGCAKDFGQVDALSRLISSESSIPKEYVIAPIDTDVTSEFSENCCHLPVSAESIRTATQADRLIQLVINYTNTTQSSSRPNKDENACKKLCLLAYEFTDSNIRKLVKICPRCASVAKDPIKSELHSWPKPHSPWTRVHADFAGPMEGRYYLLIVDAYSKWPEIVQMSSISSTVTIQAMKCIFAKFGNAETLVTDNGTQFTSSQFASFCRSRGILHIRTPPFHPQSNGQAERFVDTFKRGLAKLKGEEPTVDTLQTFLMAHRSTPCPSAPNQRSPAEAFLGRRLRTELDLMLSSRDRTNGTRDLKMESQFNR</sequence>
<protein>
    <recommendedName>
        <fullName evidence="7">Integrase core domain protein</fullName>
    </recommendedName>
</protein>
<keyword evidence="6" id="KW-1185">Reference proteome</keyword>
<dbReference type="CDD" id="cd01647">
    <property type="entry name" value="RT_LTR"/>
    <property type="match status" value="1"/>
</dbReference>
<evidence type="ECO:0000256" key="1">
    <source>
        <dbReference type="ARBA" id="ARBA00023268"/>
    </source>
</evidence>
<evidence type="ECO:0000259" key="3">
    <source>
        <dbReference type="PROSITE" id="PS50878"/>
    </source>
</evidence>
<evidence type="ECO:0000313" key="6">
    <source>
        <dbReference type="Proteomes" id="UP001303046"/>
    </source>
</evidence>
<dbReference type="InterPro" id="IPR001584">
    <property type="entry name" value="Integrase_cat-core"/>
</dbReference>